<evidence type="ECO:0000313" key="2">
    <source>
        <dbReference type="Proteomes" id="UP000005953"/>
    </source>
</evidence>
<name>A4BCR1_9GAMM</name>
<accession>A4BCR1</accession>
<keyword evidence="2" id="KW-1185">Reference proteome</keyword>
<proteinExistence type="predicted"/>
<comment type="caution">
    <text evidence="1">The sequence shown here is derived from an EMBL/GenBank/DDBJ whole genome shotgun (WGS) entry which is preliminary data.</text>
</comment>
<dbReference type="Proteomes" id="UP000005953">
    <property type="component" value="Unassembled WGS sequence"/>
</dbReference>
<dbReference type="RefSeq" id="WP_008045608.1">
    <property type="nucleotide sequence ID" value="NZ_CH724152.1"/>
</dbReference>
<gene>
    <name evidence="1" type="ORF">MED297_07891</name>
</gene>
<dbReference type="HOGENOM" id="CLU_1174659_0_0_6"/>
<protein>
    <recommendedName>
        <fullName evidence="3">Solute-binding protein family 3/N-terminal domain-containing protein</fullName>
    </recommendedName>
</protein>
<dbReference type="SUPFAM" id="SSF53850">
    <property type="entry name" value="Periplasmic binding protein-like II"/>
    <property type="match status" value="1"/>
</dbReference>
<dbReference type="OrthoDB" id="2081943at2"/>
<evidence type="ECO:0008006" key="3">
    <source>
        <dbReference type="Google" id="ProtNLM"/>
    </source>
</evidence>
<reference evidence="1 2" key="1">
    <citation type="submission" date="2006-02" db="EMBL/GenBank/DDBJ databases">
        <authorList>
            <person name="Pinhassi J."/>
            <person name="Pedros-Alio C."/>
            <person name="Ferriera S."/>
            <person name="Johnson J."/>
            <person name="Kravitz S."/>
            <person name="Halpern A."/>
            <person name="Remington K."/>
            <person name="Beeson K."/>
            <person name="Tran B."/>
            <person name="Rogers Y.-H."/>
            <person name="Friedman R."/>
            <person name="Venter J.C."/>
        </authorList>
    </citation>
    <scope>NUCLEOTIDE SEQUENCE [LARGE SCALE GENOMIC DNA]</scope>
    <source>
        <strain evidence="1 2">MED297</strain>
    </source>
</reference>
<dbReference type="AlphaFoldDB" id="A4BCR1"/>
<dbReference type="STRING" id="314283.MED297_07891"/>
<evidence type="ECO:0000313" key="1">
    <source>
        <dbReference type="EMBL" id="EAR09993.1"/>
    </source>
</evidence>
<sequence length="236" mass="26034">MNKLVLNLRIAVPAILLLFAQSVWGKTSYPVHGIAYPPFVTEDSSRPGVTVAFLNRLLEDFDAEADMNLLPPARLQATLNRHEFLASLVSPEYVDEAILEFRFVGEPIYRRLFRHVNSTRAFSAIDGATVARLGFLFQNAENDTTVILGGIPISVPNFESAVRMLVAERVDFVLGVEEAVMDAARRLGVADELTPAPVPMQTFDPLVMYVNSSHPQADALVAILNRIEGLVQTNTK</sequence>
<organism evidence="1 2">
    <name type="scientific">Reinekea blandensis MED297</name>
    <dbReference type="NCBI Taxonomy" id="314283"/>
    <lineage>
        <taxon>Bacteria</taxon>
        <taxon>Pseudomonadati</taxon>
        <taxon>Pseudomonadota</taxon>
        <taxon>Gammaproteobacteria</taxon>
        <taxon>Oceanospirillales</taxon>
        <taxon>Saccharospirillaceae</taxon>
        <taxon>Reinekea</taxon>
    </lineage>
</organism>
<dbReference type="EMBL" id="AAOE01000006">
    <property type="protein sequence ID" value="EAR09993.1"/>
    <property type="molecule type" value="Genomic_DNA"/>
</dbReference>